<accession>A0ABS9H241</accession>
<dbReference type="Pfam" id="PF22278">
    <property type="entry name" value="DUF6958"/>
    <property type="match status" value="1"/>
</dbReference>
<dbReference type="InterPro" id="IPR054233">
    <property type="entry name" value="DUF6958"/>
</dbReference>
<dbReference type="Proteomes" id="UP001649381">
    <property type="component" value="Unassembled WGS sequence"/>
</dbReference>
<proteinExistence type="predicted"/>
<sequence length="96" mass="11147">MEERVQLLHPDSKEMPSINKEKYNLVKKTIIDIIRENNIITFKNLSNESSHRLNEILDGSPSWYVTSVKLDLEARGIIERLAKTSPQQLQLVKDED</sequence>
<reference evidence="1 2" key="1">
    <citation type="submission" date="2022-01" db="EMBL/GenBank/DDBJ databases">
        <title>Alkalihalobacillus sp. EGI L200015, a novel bacterium isolated from a salt lake sediment.</title>
        <authorList>
            <person name="Gao L."/>
            <person name="Fang B.-Z."/>
            <person name="Li W.-J."/>
        </authorList>
    </citation>
    <scope>NUCLEOTIDE SEQUENCE [LARGE SCALE GENOMIC DNA]</scope>
    <source>
        <strain evidence="1 2">KCTC 12718</strain>
    </source>
</reference>
<protein>
    <submittedName>
        <fullName evidence="1">Uncharacterized protein</fullName>
    </submittedName>
</protein>
<evidence type="ECO:0000313" key="1">
    <source>
        <dbReference type="EMBL" id="MCF6137710.1"/>
    </source>
</evidence>
<gene>
    <name evidence="1" type="ORF">L2716_08205</name>
</gene>
<comment type="caution">
    <text evidence="1">The sequence shown here is derived from an EMBL/GenBank/DDBJ whole genome shotgun (WGS) entry which is preliminary data.</text>
</comment>
<dbReference type="RefSeq" id="WP_236333518.1">
    <property type="nucleotide sequence ID" value="NZ_JAKIJS010000001.1"/>
</dbReference>
<dbReference type="EMBL" id="JAKIJS010000001">
    <property type="protein sequence ID" value="MCF6137710.1"/>
    <property type="molecule type" value="Genomic_DNA"/>
</dbReference>
<keyword evidence="2" id="KW-1185">Reference proteome</keyword>
<name>A0ABS9H241_9BACL</name>
<evidence type="ECO:0000313" key="2">
    <source>
        <dbReference type="Proteomes" id="UP001649381"/>
    </source>
</evidence>
<organism evidence="1 2">
    <name type="scientific">Pseudalkalibacillus berkeleyi</name>
    <dbReference type="NCBI Taxonomy" id="1069813"/>
    <lineage>
        <taxon>Bacteria</taxon>
        <taxon>Bacillati</taxon>
        <taxon>Bacillota</taxon>
        <taxon>Bacilli</taxon>
        <taxon>Bacillales</taxon>
        <taxon>Fictibacillaceae</taxon>
        <taxon>Pseudalkalibacillus</taxon>
    </lineage>
</organism>